<dbReference type="EMBL" id="CAXLJM020000067">
    <property type="protein sequence ID" value="CAL8122156.1"/>
    <property type="molecule type" value="Genomic_DNA"/>
</dbReference>
<reference evidence="2 3" key="1">
    <citation type="submission" date="2024-08" db="EMBL/GenBank/DDBJ databases">
        <authorList>
            <person name="Cucini C."/>
            <person name="Frati F."/>
        </authorList>
    </citation>
    <scope>NUCLEOTIDE SEQUENCE [LARGE SCALE GENOMIC DNA]</scope>
</reference>
<comment type="caution">
    <text evidence="2">The sequence shown here is derived from an EMBL/GenBank/DDBJ whole genome shotgun (WGS) entry which is preliminary data.</text>
</comment>
<keyword evidence="3" id="KW-1185">Reference proteome</keyword>
<evidence type="ECO:0008006" key="4">
    <source>
        <dbReference type="Google" id="ProtNLM"/>
    </source>
</evidence>
<feature type="transmembrane region" description="Helical" evidence="1">
    <location>
        <begin position="141"/>
        <end position="166"/>
    </location>
</feature>
<feature type="transmembrane region" description="Helical" evidence="1">
    <location>
        <begin position="80"/>
        <end position="106"/>
    </location>
</feature>
<evidence type="ECO:0000313" key="2">
    <source>
        <dbReference type="EMBL" id="CAL8122156.1"/>
    </source>
</evidence>
<feature type="transmembrane region" description="Helical" evidence="1">
    <location>
        <begin position="299"/>
        <end position="319"/>
    </location>
</feature>
<organism evidence="2 3">
    <name type="scientific">Orchesella dallaii</name>
    <dbReference type="NCBI Taxonomy" id="48710"/>
    <lineage>
        <taxon>Eukaryota</taxon>
        <taxon>Metazoa</taxon>
        <taxon>Ecdysozoa</taxon>
        <taxon>Arthropoda</taxon>
        <taxon>Hexapoda</taxon>
        <taxon>Collembola</taxon>
        <taxon>Entomobryomorpha</taxon>
        <taxon>Entomobryoidea</taxon>
        <taxon>Orchesellidae</taxon>
        <taxon>Orchesellinae</taxon>
        <taxon>Orchesella</taxon>
    </lineage>
</organism>
<gene>
    <name evidence="2" type="ORF">ODALV1_LOCUS19698</name>
</gene>
<dbReference type="Proteomes" id="UP001642540">
    <property type="component" value="Unassembled WGS sequence"/>
</dbReference>
<accession>A0ABP1RB03</accession>
<sequence>MADSWIRAAYPLHRICFSFLPHRDLFQWSLKEKKILREKHGWAILPWFLVNIIFTCLFGIISPVYLLYSDISGKTSRYNHIQLVCHWIVLMGSWMTVSLAVIHFLFRRGIMESTNQLLKFEDRYDDANLEGQNQWNLKEDLIGYMPCQAVITMALGGPFLTAFGVFENIDPMGVVVELWLPDATTRSWSLVLGSLGIRLTVQTIAMSDSLRLLSWGIINTSMLACVFPKTLNSLVLISEYSSREDILRKFQIYDQLTIISNVILPSGKWIILDLFFTGLSAGVILIWPIFKLESIRSTLLFWLIALVAFGIFLFMWVMIPCAAKGNEMANNLLERWRIEGENWRNVNRKYVRRWVRSRRLLAATCYNFFTIDNTTLPQYMNTILDNIVNALLLW</sequence>
<keyword evidence="1" id="KW-0812">Transmembrane</keyword>
<proteinExistence type="predicted"/>
<feature type="transmembrane region" description="Helical" evidence="1">
    <location>
        <begin position="41"/>
        <end position="68"/>
    </location>
</feature>
<feature type="transmembrane region" description="Helical" evidence="1">
    <location>
        <begin position="269"/>
        <end position="287"/>
    </location>
</feature>
<name>A0ABP1RB03_9HEXA</name>
<protein>
    <recommendedName>
        <fullName evidence="4">Gustatory receptor</fullName>
    </recommendedName>
</protein>
<evidence type="ECO:0000313" key="3">
    <source>
        <dbReference type="Proteomes" id="UP001642540"/>
    </source>
</evidence>
<keyword evidence="1" id="KW-1133">Transmembrane helix</keyword>
<keyword evidence="1" id="KW-0472">Membrane</keyword>
<evidence type="ECO:0000256" key="1">
    <source>
        <dbReference type="SAM" id="Phobius"/>
    </source>
</evidence>